<dbReference type="InterPro" id="IPR016874">
    <property type="entry name" value="TcmP-like"/>
</dbReference>
<dbReference type="GO" id="GO:0008168">
    <property type="term" value="F:methyltransferase activity"/>
    <property type="evidence" value="ECO:0007669"/>
    <property type="project" value="UniProtKB-KW"/>
</dbReference>
<accession>A0A089XD56</accession>
<dbReference type="OrthoDB" id="9800233at2"/>
<dbReference type="PANTHER" id="PTHR43619:SF2">
    <property type="entry name" value="S-ADENOSYL-L-METHIONINE-DEPENDENT METHYLTRANSFERASES SUPERFAMILY PROTEIN"/>
    <property type="match status" value="1"/>
</dbReference>
<dbReference type="Pfam" id="PF04072">
    <property type="entry name" value="LCM"/>
    <property type="match status" value="1"/>
</dbReference>
<gene>
    <name evidence="3" type="primary">tcmP</name>
    <name evidence="3" type="ORF">SGLAU_26330</name>
</gene>
<evidence type="ECO:0000256" key="2">
    <source>
        <dbReference type="ARBA" id="ARBA00022679"/>
    </source>
</evidence>
<protein>
    <submittedName>
        <fullName evidence="3">Tetracenomycin polyketide synthesis O-methyltransferase TcmP</fullName>
        <ecNumber evidence="3">2.1.1.-</ecNumber>
    </submittedName>
</protein>
<reference evidence="4" key="1">
    <citation type="journal article" date="2015" name="J. Biotechnol.">
        <title>Complete genome sequence of the actinobacterium Streptomyces glaucescens GLA.O (DSM 40922) consisting of a linear chromosome and one linear plasmid.</title>
        <authorList>
            <person name="Ortseifen V."/>
            <person name="Winkler A."/>
            <person name="Albersmeier A."/>
            <person name="Wendler S."/>
            <person name="Puhler A."/>
            <person name="Kalinowski J."/>
            <person name="Ruckert C."/>
        </authorList>
    </citation>
    <scope>NUCLEOTIDE SEQUENCE [LARGE SCALE GENOMIC DNA]</scope>
    <source>
        <strain evidence="4">DSM 40922 / GLA O</strain>
    </source>
</reference>
<dbReference type="PANTHER" id="PTHR43619">
    <property type="entry name" value="S-ADENOSYL-L-METHIONINE-DEPENDENT METHYLTRANSFERASE YKTD-RELATED"/>
    <property type="match status" value="1"/>
</dbReference>
<dbReference type="EMBL" id="CP009438">
    <property type="protein sequence ID" value="AIS01204.1"/>
    <property type="molecule type" value="Genomic_DNA"/>
</dbReference>
<dbReference type="SMR" id="A0A089XD56"/>
<dbReference type="KEGG" id="sgu:SGLAU_26330"/>
<dbReference type="Gene3D" id="3.40.50.150">
    <property type="entry name" value="Vaccinia Virus protein VP39"/>
    <property type="match status" value="1"/>
</dbReference>
<proteinExistence type="predicted"/>
<dbReference type="SUPFAM" id="SSF53335">
    <property type="entry name" value="S-adenosyl-L-methionine-dependent methyltransferases"/>
    <property type="match status" value="1"/>
</dbReference>
<dbReference type="PIRSF" id="PIRSF028177">
    <property type="entry name" value="Polyketide_synth_Omtfrase_TcmP"/>
    <property type="match status" value="1"/>
</dbReference>
<evidence type="ECO:0000256" key="1">
    <source>
        <dbReference type="ARBA" id="ARBA00022603"/>
    </source>
</evidence>
<evidence type="ECO:0000313" key="4">
    <source>
        <dbReference type="Proteomes" id="UP000029482"/>
    </source>
</evidence>
<dbReference type="Proteomes" id="UP000029482">
    <property type="component" value="Chromosome"/>
</dbReference>
<dbReference type="InterPro" id="IPR029063">
    <property type="entry name" value="SAM-dependent_MTases_sf"/>
</dbReference>
<name>A0A089XD56_STRGA</name>
<dbReference type="AlphaFoldDB" id="A0A089XD56"/>
<organism evidence="3 4">
    <name type="scientific">Streptomyces glaucescens</name>
    <dbReference type="NCBI Taxonomy" id="1907"/>
    <lineage>
        <taxon>Bacteria</taxon>
        <taxon>Bacillati</taxon>
        <taxon>Actinomycetota</taxon>
        <taxon>Actinomycetes</taxon>
        <taxon>Kitasatosporales</taxon>
        <taxon>Streptomycetaceae</taxon>
        <taxon>Streptomyces</taxon>
    </lineage>
</organism>
<dbReference type="InterPro" id="IPR007213">
    <property type="entry name" value="Ppm1/Ppm2/Tcmp"/>
</dbReference>
<keyword evidence="4" id="KW-1185">Reference proteome</keyword>
<evidence type="ECO:0000313" key="3">
    <source>
        <dbReference type="EMBL" id="AIS01204.1"/>
    </source>
</evidence>
<dbReference type="RefSeq" id="WP_043504907.1">
    <property type="nucleotide sequence ID" value="NZ_CP009438.1"/>
</dbReference>
<keyword evidence="2 3" id="KW-0808">Transferase</keyword>
<dbReference type="HOGENOM" id="CLU_069348_2_0_11"/>
<dbReference type="GO" id="GO:0032259">
    <property type="term" value="P:methylation"/>
    <property type="evidence" value="ECO:0007669"/>
    <property type="project" value="UniProtKB-KW"/>
</dbReference>
<sequence length="270" mass="30886">MGETIRLTGVHETLLATLQARALDNRQPRPVLGDATAEELLRRIDYDFSRIRTATKDMRIVTFRARKLDEWAGRFLAVHPDAVVLHLACGLDSRAFRMDVPDTVEWIDVDVPDVIELRSRLYPERDGYRMIGASVTTEDWLDTVPRNRPALVVAEGLTPYLREADGEEMLRRVIRHLPTGAVMFDAVLPWTLRFAKYSQLLRATGATFGWGIGNPRSLESRVPGLRFQEQWSMLDSPFLADARPVEKWVGAGMRSIPQLRFAHRLLRYTF</sequence>
<dbReference type="EC" id="2.1.1.-" evidence="3"/>
<keyword evidence="1 3" id="KW-0489">Methyltransferase</keyword>